<reference evidence="1 2" key="1">
    <citation type="submission" date="2018-06" db="EMBL/GenBank/DDBJ databases">
        <title>Comparative genomics of Bradyrhizobium nodulating Arachidis hypogaea.</title>
        <authorList>
            <person name="Li Y."/>
        </authorList>
    </citation>
    <scope>NUCLEOTIDE SEQUENCE [LARGE SCALE GENOMIC DNA]</scope>
    <source>
        <strain evidence="1 2">CCBAU 051107</strain>
    </source>
</reference>
<evidence type="ECO:0000313" key="2">
    <source>
        <dbReference type="Proteomes" id="UP000594015"/>
    </source>
</evidence>
<dbReference type="Proteomes" id="UP000594015">
    <property type="component" value="Chromosome"/>
</dbReference>
<proteinExistence type="predicted"/>
<name>A0AAE7NLV7_9BRAD</name>
<evidence type="ECO:0008006" key="3">
    <source>
        <dbReference type="Google" id="ProtNLM"/>
    </source>
</evidence>
<dbReference type="KEGG" id="barh:WN72_10110"/>
<evidence type="ECO:0000313" key="1">
    <source>
        <dbReference type="EMBL" id="QOZ66661.1"/>
    </source>
</evidence>
<gene>
    <name evidence="1" type="ORF">WN72_10110</name>
</gene>
<dbReference type="AlphaFoldDB" id="A0AAE7NLV7"/>
<accession>A0AAE7NLV7</accession>
<sequence length="98" mass="10791">MCIKYFLTEPYTPRTNGKAERFIQTALRGFCNRAALRKETALSGASSGLISEKAKRERSSIQTWTKSPVSVAAVVRTARIDGDAVANAFETPDFLMSM</sequence>
<organism evidence="1 2">
    <name type="scientific">Bradyrhizobium arachidis</name>
    <dbReference type="NCBI Taxonomy" id="858423"/>
    <lineage>
        <taxon>Bacteria</taxon>
        <taxon>Pseudomonadati</taxon>
        <taxon>Pseudomonadota</taxon>
        <taxon>Alphaproteobacteria</taxon>
        <taxon>Hyphomicrobiales</taxon>
        <taxon>Nitrobacteraceae</taxon>
        <taxon>Bradyrhizobium</taxon>
    </lineage>
</organism>
<dbReference type="EMBL" id="CP030050">
    <property type="protein sequence ID" value="QOZ66661.1"/>
    <property type="molecule type" value="Genomic_DNA"/>
</dbReference>
<protein>
    <recommendedName>
        <fullName evidence="3">Transposase</fullName>
    </recommendedName>
</protein>